<dbReference type="GeneID" id="39988325"/>
<evidence type="ECO:0000313" key="4">
    <source>
        <dbReference type="Proteomes" id="UP000192257"/>
    </source>
</evidence>
<comment type="caution">
    <text evidence="3">The sequence shown here is derived from an EMBL/GenBank/DDBJ whole genome shotgun (WGS) entry which is preliminary data.</text>
</comment>
<feature type="domain" description="DNA/RNA-binding protein Alba-like" evidence="2">
    <location>
        <begin position="11"/>
        <end position="72"/>
    </location>
</feature>
<dbReference type="PANTHER" id="PTHR31947">
    <property type="entry name" value="DNA/RNA-BINDING PROTEIN ALBA 3"/>
    <property type="match status" value="1"/>
</dbReference>
<dbReference type="Pfam" id="PF01918">
    <property type="entry name" value="Alba"/>
    <property type="match status" value="1"/>
</dbReference>
<feature type="region of interest" description="Disordered" evidence="1">
    <location>
        <begin position="101"/>
        <end position="125"/>
    </location>
</feature>
<dbReference type="GO" id="GO:0003723">
    <property type="term" value="F:RNA binding"/>
    <property type="evidence" value="ECO:0007669"/>
    <property type="project" value="TreeGrafter"/>
</dbReference>
<dbReference type="GO" id="GO:0005634">
    <property type="term" value="C:nucleus"/>
    <property type="evidence" value="ECO:0007669"/>
    <property type="project" value="TreeGrafter"/>
</dbReference>
<organism evidence="3 4">
    <name type="scientific">Trypanosoma theileri</name>
    <dbReference type="NCBI Taxonomy" id="67003"/>
    <lineage>
        <taxon>Eukaryota</taxon>
        <taxon>Discoba</taxon>
        <taxon>Euglenozoa</taxon>
        <taxon>Kinetoplastea</taxon>
        <taxon>Metakinetoplastina</taxon>
        <taxon>Trypanosomatida</taxon>
        <taxon>Trypanosomatidae</taxon>
        <taxon>Trypanosoma</taxon>
    </lineage>
</organism>
<gene>
    <name evidence="3" type="ORF">TM35_000302220</name>
</gene>
<dbReference type="SUPFAM" id="SSF82704">
    <property type="entry name" value="AlbA-like"/>
    <property type="match status" value="1"/>
</dbReference>
<dbReference type="OrthoDB" id="1699369at2759"/>
<dbReference type="RefSeq" id="XP_028880248.1">
    <property type="nucleotide sequence ID" value="XM_029028545.1"/>
</dbReference>
<accession>A0A1X0NN78</accession>
<dbReference type="InterPro" id="IPR036882">
    <property type="entry name" value="Alba-like_dom_sf"/>
</dbReference>
<reference evidence="3 4" key="1">
    <citation type="submission" date="2017-03" db="EMBL/GenBank/DDBJ databases">
        <title>An alternative strategy for trypanosome survival in the mammalian bloodstream revealed through genome and transcriptome analysis of the ubiquitous bovine parasite Trypanosoma (Megatrypanum) theileri.</title>
        <authorList>
            <person name="Kelly S."/>
            <person name="Ivens A."/>
            <person name="Mott A."/>
            <person name="O'Neill E."/>
            <person name="Emms D."/>
            <person name="Macleod O."/>
            <person name="Voorheis P."/>
            <person name="Matthews J."/>
            <person name="Matthews K."/>
            <person name="Carrington M."/>
        </authorList>
    </citation>
    <scope>NUCLEOTIDE SEQUENCE [LARGE SCALE GENOMIC DNA]</scope>
    <source>
        <strain evidence="3">Edinburgh</strain>
    </source>
</reference>
<evidence type="ECO:0000313" key="3">
    <source>
        <dbReference type="EMBL" id="ORC86182.1"/>
    </source>
</evidence>
<dbReference type="Gene3D" id="3.30.110.20">
    <property type="entry name" value="Alba-like domain"/>
    <property type="match status" value="1"/>
</dbReference>
<protein>
    <recommendedName>
        <fullName evidence="2">DNA/RNA-binding protein Alba-like domain-containing protein</fullName>
    </recommendedName>
</protein>
<name>A0A1X0NN78_9TRYP</name>
<sequence>MSTENTERPKNAVRVGFHGSKFLYVDITKHLLHDGQEEVSISALGKAINEAVSVVEMLKDQQMITVKRINTSRGGGEGTRNSTVDKIEIVVVKAPGFDEKYKEQQKMREAKKLEKEDAEKEKAAN</sequence>
<dbReference type="InterPro" id="IPR014560">
    <property type="entry name" value="UCP030333_Alba"/>
</dbReference>
<dbReference type="PIRSF" id="PIRSF030333">
    <property type="entry name" value="UCP030333_Alba"/>
    <property type="match status" value="1"/>
</dbReference>
<proteinExistence type="predicted"/>
<dbReference type="InterPro" id="IPR002775">
    <property type="entry name" value="DNA/RNA-bd_Alba-like"/>
</dbReference>
<dbReference type="PANTHER" id="PTHR31947:SF36">
    <property type="entry name" value="DNA_RNA-BINDING PROTEIN ALBA-LIKE DOMAIN-CONTAINING PROTEIN"/>
    <property type="match status" value="1"/>
</dbReference>
<dbReference type="EMBL" id="NBCO01000030">
    <property type="protein sequence ID" value="ORC86182.1"/>
    <property type="molecule type" value="Genomic_DNA"/>
</dbReference>
<evidence type="ECO:0000259" key="2">
    <source>
        <dbReference type="Pfam" id="PF01918"/>
    </source>
</evidence>
<keyword evidence="4" id="KW-1185">Reference proteome</keyword>
<dbReference type="AlphaFoldDB" id="A0A1X0NN78"/>
<dbReference type="Proteomes" id="UP000192257">
    <property type="component" value="Unassembled WGS sequence"/>
</dbReference>
<evidence type="ECO:0000256" key="1">
    <source>
        <dbReference type="SAM" id="MobiDB-lite"/>
    </source>
</evidence>
<dbReference type="VEuPathDB" id="TriTrypDB:TM35_000302220"/>